<reference evidence="2" key="2">
    <citation type="journal article" date="2022" name="Res Sq">
        <title>Comparative Genomics Reveals Insights into the Divergent Evolution of Astigmatic Mites and Household Pest Adaptations.</title>
        <authorList>
            <person name="Xiong Q."/>
            <person name="Wan A.T.-Y."/>
            <person name="Liu X.-Y."/>
            <person name="Fung C.S.-H."/>
            <person name="Xiao X."/>
            <person name="Malainual N."/>
            <person name="Hou J."/>
            <person name="Wang L."/>
            <person name="Wang M."/>
            <person name="Yang K."/>
            <person name="Cui Y."/>
            <person name="Leung E."/>
            <person name="Nong W."/>
            <person name="Shin S.-K."/>
            <person name="Au S."/>
            <person name="Jeong K.Y."/>
            <person name="Chew F.T."/>
            <person name="Hui J."/>
            <person name="Leung T.F."/>
            <person name="Tungtrongchitr A."/>
            <person name="Zhong N."/>
            <person name="Liu Z."/>
            <person name="Tsui S."/>
        </authorList>
    </citation>
    <scope>NUCLEOTIDE SEQUENCE</scope>
    <source>
        <strain evidence="2">Derf</strain>
        <tissue evidence="2">Whole organism</tissue>
    </source>
</reference>
<protein>
    <submittedName>
        <fullName evidence="2">Uncharacterized protein</fullName>
    </submittedName>
</protein>
<feature type="chain" id="PRO_5037088066" evidence="1">
    <location>
        <begin position="16"/>
        <end position="74"/>
    </location>
</feature>
<sequence length="74" mass="8683">MHLHALMFFLHFSLAKLNTNSPSQFEFVWRELTCHKLIDDYDGDDDMKERDDSGAMGWREVVLSAKFLFAIQSE</sequence>
<dbReference type="Proteomes" id="UP000790347">
    <property type="component" value="Unassembled WGS sequence"/>
</dbReference>
<feature type="signal peptide" evidence="1">
    <location>
        <begin position="1"/>
        <end position="15"/>
    </location>
</feature>
<gene>
    <name evidence="2" type="ORF">DERF_008085</name>
</gene>
<comment type="caution">
    <text evidence="2">The sequence shown here is derived from an EMBL/GenBank/DDBJ whole genome shotgun (WGS) entry which is preliminary data.</text>
</comment>
<name>A0A922L6M3_DERFA</name>
<accession>A0A922L6M3</accession>
<evidence type="ECO:0000256" key="1">
    <source>
        <dbReference type="SAM" id="SignalP"/>
    </source>
</evidence>
<dbReference type="AlphaFoldDB" id="A0A922L6M3"/>
<organism evidence="2 3">
    <name type="scientific">Dermatophagoides farinae</name>
    <name type="common">American house dust mite</name>
    <dbReference type="NCBI Taxonomy" id="6954"/>
    <lineage>
        <taxon>Eukaryota</taxon>
        <taxon>Metazoa</taxon>
        <taxon>Ecdysozoa</taxon>
        <taxon>Arthropoda</taxon>
        <taxon>Chelicerata</taxon>
        <taxon>Arachnida</taxon>
        <taxon>Acari</taxon>
        <taxon>Acariformes</taxon>
        <taxon>Sarcoptiformes</taxon>
        <taxon>Astigmata</taxon>
        <taxon>Psoroptidia</taxon>
        <taxon>Analgoidea</taxon>
        <taxon>Pyroglyphidae</taxon>
        <taxon>Dermatophagoidinae</taxon>
        <taxon>Dermatophagoides</taxon>
    </lineage>
</organism>
<keyword evidence="1" id="KW-0732">Signal</keyword>
<keyword evidence="3" id="KW-1185">Reference proteome</keyword>
<reference evidence="2" key="1">
    <citation type="submission" date="2013-05" db="EMBL/GenBank/DDBJ databases">
        <authorList>
            <person name="Yim A.K.Y."/>
            <person name="Chan T.F."/>
            <person name="Ji K.M."/>
            <person name="Liu X.Y."/>
            <person name="Zhou J.W."/>
            <person name="Li R.Q."/>
            <person name="Yang K.Y."/>
            <person name="Li J."/>
            <person name="Li M."/>
            <person name="Law P.T.W."/>
            <person name="Wu Y.L."/>
            <person name="Cai Z.L."/>
            <person name="Qin H."/>
            <person name="Bao Y."/>
            <person name="Leung R.K.K."/>
            <person name="Ng P.K.S."/>
            <person name="Zou J."/>
            <person name="Zhong X.J."/>
            <person name="Ran P.X."/>
            <person name="Zhong N.S."/>
            <person name="Liu Z.G."/>
            <person name="Tsui S.K.W."/>
        </authorList>
    </citation>
    <scope>NUCLEOTIDE SEQUENCE</scope>
    <source>
        <strain evidence="2">Derf</strain>
        <tissue evidence="2">Whole organism</tissue>
    </source>
</reference>
<proteinExistence type="predicted"/>
<evidence type="ECO:0000313" key="3">
    <source>
        <dbReference type="Proteomes" id="UP000790347"/>
    </source>
</evidence>
<evidence type="ECO:0000313" key="2">
    <source>
        <dbReference type="EMBL" id="KAH9517409.1"/>
    </source>
</evidence>
<dbReference type="EMBL" id="ASGP02000003">
    <property type="protein sequence ID" value="KAH9517409.1"/>
    <property type="molecule type" value="Genomic_DNA"/>
</dbReference>